<comment type="caution">
    <text evidence="2">The sequence shown here is derived from an EMBL/GenBank/DDBJ whole genome shotgun (WGS) entry which is preliminary data.</text>
</comment>
<proteinExistence type="predicted"/>
<evidence type="ECO:0000313" key="2">
    <source>
        <dbReference type="EMBL" id="KKL51501.1"/>
    </source>
</evidence>
<protein>
    <submittedName>
        <fullName evidence="2">Uncharacterized protein</fullName>
    </submittedName>
</protein>
<evidence type="ECO:0000256" key="1">
    <source>
        <dbReference type="SAM" id="MobiDB-lite"/>
    </source>
</evidence>
<feature type="compositionally biased region" description="Polar residues" evidence="1">
    <location>
        <begin position="10"/>
        <end position="28"/>
    </location>
</feature>
<dbReference type="EMBL" id="LAZR01032226">
    <property type="protein sequence ID" value="KKL51501.1"/>
    <property type="molecule type" value="Genomic_DNA"/>
</dbReference>
<name>A0A0F9DCR6_9ZZZZ</name>
<dbReference type="AlphaFoldDB" id="A0A0F9DCR6"/>
<sequence>MNEEKKEIGSTASPQTNHESQEKNSNVTFIQENKNVSIQTIKCLSCLQRFLPEFIDEKGICKVCNEKANEKLGNRLNIYKALDNIKSKLHDCYLGIKEEKLDE</sequence>
<organism evidence="2">
    <name type="scientific">marine sediment metagenome</name>
    <dbReference type="NCBI Taxonomy" id="412755"/>
    <lineage>
        <taxon>unclassified sequences</taxon>
        <taxon>metagenomes</taxon>
        <taxon>ecological metagenomes</taxon>
    </lineage>
</organism>
<reference evidence="2" key="1">
    <citation type="journal article" date="2015" name="Nature">
        <title>Complex archaea that bridge the gap between prokaryotes and eukaryotes.</title>
        <authorList>
            <person name="Spang A."/>
            <person name="Saw J.H."/>
            <person name="Jorgensen S.L."/>
            <person name="Zaremba-Niedzwiedzka K."/>
            <person name="Martijn J."/>
            <person name="Lind A.E."/>
            <person name="van Eijk R."/>
            <person name="Schleper C."/>
            <person name="Guy L."/>
            <person name="Ettema T.J."/>
        </authorList>
    </citation>
    <scope>NUCLEOTIDE SEQUENCE</scope>
</reference>
<gene>
    <name evidence="2" type="ORF">LCGC14_2294850</name>
</gene>
<feature type="region of interest" description="Disordered" evidence="1">
    <location>
        <begin position="1"/>
        <end position="28"/>
    </location>
</feature>
<accession>A0A0F9DCR6</accession>